<accession>A0A914RTQ9</accession>
<sequence>MGNAHYMRNFVSALFKPFSDMLQPHHPILRYLHAMYTVYQIAPFIISDCLKGTKEVDLALRHLLSICDRYGVALLTSNLPPPQKRAFAHIYAHYHKSHDKSMNWDIDQSVFMGKGRVGAVVTNLACGFQWAGPPKVAVPEA</sequence>
<dbReference type="Proteomes" id="UP000887564">
    <property type="component" value="Unplaced"/>
</dbReference>
<protein>
    <submittedName>
        <fullName evidence="2">Uncharacterized protein</fullName>
    </submittedName>
</protein>
<name>A0A914RTQ9_PAREQ</name>
<proteinExistence type="predicted"/>
<evidence type="ECO:0000313" key="2">
    <source>
        <dbReference type="WBParaSite" id="PEQ_0000987501-mRNA-1"/>
    </source>
</evidence>
<dbReference type="WBParaSite" id="PEQ_0000987501-mRNA-1">
    <property type="protein sequence ID" value="PEQ_0000987501-mRNA-1"/>
    <property type="gene ID" value="PEQ_0000987501"/>
</dbReference>
<dbReference type="AlphaFoldDB" id="A0A914RTQ9"/>
<organism evidence="1 2">
    <name type="scientific">Parascaris equorum</name>
    <name type="common">Equine roundworm</name>
    <dbReference type="NCBI Taxonomy" id="6256"/>
    <lineage>
        <taxon>Eukaryota</taxon>
        <taxon>Metazoa</taxon>
        <taxon>Ecdysozoa</taxon>
        <taxon>Nematoda</taxon>
        <taxon>Chromadorea</taxon>
        <taxon>Rhabditida</taxon>
        <taxon>Spirurina</taxon>
        <taxon>Ascaridomorpha</taxon>
        <taxon>Ascaridoidea</taxon>
        <taxon>Ascarididae</taxon>
        <taxon>Parascaris</taxon>
    </lineage>
</organism>
<reference evidence="2" key="1">
    <citation type="submission" date="2022-11" db="UniProtKB">
        <authorList>
            <consortium name="WormBaseParasite"/>
        </authorList>
    </citation>
    <scope>IDENTIFICATION</scope>
</reference>
<evidence type="ECO:0000313" key="1">
    <source>
        <dbReference type="Proteomes" id="UP000887564"/>
    </source>
</evidence>
<keyword evidence="1" id="KW-1185">Reference proteome</keyword>